<dbReference type="InParanoid" id="Q6BLS8"/>
<gene>
    <name evidence="2" type="ordered locus">DEHA2F11000g</name>
</gene>
<evidence type="ECO:0000313" key="2">
    <source>
        <dbReference type="EMBL" id="CAG89188.2"/>
    </source>
</evidence>
<feature type="compositionally biased region" description="Basic and acidic residues" evidence="1">
    <location>
        <begin position="24"/>
        <end position="38"/>
    </location>
</feature>
<dbReference type="KEGG" id="dha:DEHA2F11000g"/>
<reference evidence="2 3" key="1">
    <citation type="journal article" date="2004" name="Nature">
        <title>Genome evolution in yeasts.</title>
        <authorList>
            <consortium name="Genolevures"/>
            <person name="Dujon B."/>
            <person name="Sherman D."/>
            <person name="Fischer G."/>
            <person name="Durrens P."/>
            <person name="Casaregola S."/>
            <person name="Lafontaine I."/>
            <person name="de Montigny J."/>
            <person name="Marck C."/>
            <person name="Neuveglise C."/>
            <person name="Talla E."/>
            <person name="Goffard N."/>
            <person name="Frangeul L."/>
            <person name="Aigle M."/>
            <person name="Anthouard V."/>
            <person name="Babour A."/>
            <person name="Barbe V."/>
            <person name="Barnay S."/>
            <person name="Blanchin S."/>
            <person name="Beckerich J.M."/>
            <person name="Beyne E."/>
            <person name="Bleykasten C."/>
            <person name="Boisrame A."/>
            <person name="Boyer J."/>
            <person name="Cattolico L."/>
            <person name="Confanioleri F."/>
            <person name="de Daruvar A."/>
            <person name="Despons L."/>
            <person name="Fabre E."/>
            <person name="Fairhead C."/>
            <person name="Ferry-Dumazet H."/>
            <person name="Groppi A."/>
            <person name="Hantraye F."/>
            <person name="Hennequin C."/>
            <person name="Jauniaux N."/>
            <person name="Joyet P."/>
            <person name="Kachouri R."/>
            <person name="Kerrest A."/>
            <person name="Koszul R."/>
            <person name="Lemaire M."/>
            <person name="Lesur I."/>
            <person name="Ma L."/>
            <person name="Muller H."/>
            <person name="Nicaud J.M."/>
            <person name="Nikolski M."/>
            <person name="Oztas S."/>
            <person name="Ozier-Kalogeropoulos O."/>
            <person name="Pellenz S."/>
            <person name="Potier S."/>
            <person name="Richard G.F."/>
            <person name="Straub M.L."/>
            <person name="Suleau A."/>
            <person name="Swennene D."/>
            <person name="Tekaia F."/>
            <person name="Wesolowski-Louvel M."/>
            <person name="Westhof E."/>
            <person name="Wirth B."/>
            <person name="Zeniou-Meyer M."/>
            <person name="Zivanovic I."/>
            <person name="Bolotin-Fukuhara M."/>
            <person name="Thierry A."/>
            <person name="Bouchier C."/>
            <person name="Caudron B."/>
            <person name="Scarpelli C."/>
            <person name="Gaillardin C."/>
            <person name="Weissenbach J."/>
            <person name="Wincker P."/>
            <person name="Souciet J.L."/>
        </authorList>
    </citation>
    <scope>NUCLEOTIDE SEQUENCE [LARGE SCALE GENOMIC DNA]</scope>
    <source>
        <strain evidence="3">ATCC 36239 / CBS 767 / BCRC 21394 / JCM 1990 / NBRC 0083 / IGC 2968</strain>
    </source>
</reference>
<dbReference type="HOGENOM" id="CLU_2223183_0_0_1"/>
<dbReference type="VEuPathDB" id="FungiDB:DEHA2F11000g"/>
<dbReference type="Proteomes" id="UP000000599">
    <property type="component" value="Chromosome F"/>
</dbReference>
<evidence type="ECO:0000313" key="3">
    <source>
        <dbReference type="Proteomes" id="UP000000599"/>
    </source>
</evidence>
<evidence type="ECO:0000256" key="1">
    <source>
        <dbReference type="SAM" id="MobiDB-lite"/>
    </source>
</evidence>
<sequence>MYCLAGFTEDPIRRSTGRGTQKYNSDERATGWQVERRSPSVVEPGSPQIVSATVDEIDSVGDYRCLGHYRWYSRRSQYVAMLTLIKFKMVSADRETAASLEYRLEA</sequence>
<name>Q6BLS8_DEBHA</name>
<accession>Q6BLS8</accession>
<feature type="region of interest" description="Disordered" evidence="1">
    <location>
        <begin position="13"/>
        <end position="46"/>
    </location>
</feature>
<dbReference type="EMBL" id="CR382138">
    <property type="protein sequence ID" value="CAG89188.2"/>
    <property type="molecule type" value="Genomic_DNA"/>
</dbReference>
<keyword evidence="3" id="KW-1185">Reference proteome</keyword>
<dbReference type="RefSeq" id="XP_460843.2">
    <property type="nucleotide sequence ID" value="XM_460843.1"/>
</dbReference>
<organism evidence="2 3">
    <name type="scientific">Debaryomyces hansenii (strain ATCC 36239 / CBS 767 / BCRC 21394 / JCM 1990 / NBRC 0083 / IGC 2968)</name>
    <name type="common">Yeast</name>
    <name type="synonym">Torulaspora hansenii</name>
    <dbReference type="NCBI Taxonomy" id="284592"/>
    <lineage>
        <taxon>Eukaryota</taxon>
        <taxon>Fungi</taxon>
        <taxon>Dikarya</taxon>
        <taxon>Ascomycota</taxon>
        <taxon>Saccharomycotina</taxon>
        <taxon>Pichiomycetes</taxon>
        <taxon>Debaryomycetaceae</taxon>
        <taxon>Debaryomyces</taxon>
    </lineage>
</organism>
<proteinExistence type="predicted"/>
<dbReference type="AlphaFoldDB" id="Q6BLS8"/>
<protein>
    <submittedName>
        <fullName evidence="2">DEHA2F11000p</fullName>
    </submittedName>
</protein>
<dbReference type="GeneID" id="2903583"/>